<sequence length="718" mass="83992">MQIHMDQWNVNNNHQFQRNQYGGANQWNPQMQSYQQYQPSSYTQQTNMGMQYPHSANQSAQNIYRPNYLTKDERKGNLALTGELALGKNNNYQQVNGGRLNYTGNMNFDNQGYSTDPYKNNNNSYQANHFNMNANQQPYMRIQQQQQQQQQQFGSGAKNINPSDFEQAQSSLRLLKQKMQNKETNNYYSKQDLQNNLNDGYQGANSQSTTNTSLNQNKQFRKVFKVDVQNNGSDTLQEFKNQRSNEFSDNEFAPQPSLRQRGSLQRPQQQQNSDNQYGSNQNSQRQDNFARADSNQQIKNYNNTNLNGSLKRDNSNNIQIQYQSSMQRTMEKKDPQMVYNSQRQNQMQNYEYQGNQDANDDDLIFSNQMKKKPAVKKPPLQNKVQPDYSQQNSYSSNIGNKKQFNSPNQGDFSQRQQQQQQQQQQPPRTSSYRGEVNGQKYYNFSKNLDTSIHKDDDDDEQENAANQKFVSKTKFSNNQGKYSSKTFTDEEEKQYDNGQYKNNYQNNNQQQKNNKLAQLNKNNSQKQVNSALEQPIISNQKVNEPSKYDLTQINAREAIQDNLDNLEECPEGCGRRFAPEALEKHAKICKKVFQQKRKKFDTKKQRINDEEHEQILQQAQMEEKMRNQYASKNKQPAKTNTQQQDKKSKWRMQSEQFRAVLRSNKGGEQAQDIPQYDDRIECPHCKRKFQESSYNKHEQICANRAKIAKASGKPFIKK</sequence>
<reference evidence="10" key="1">
    <citation type="journal article" date="2006" name="PLoS Biol.">
        <title>Macronuclear genome sequence of the ciliate Tetrahymena thermophila, a model eukaryote.</title>
        <authorList>
            <person name="Eisen J.A."/>
            <person name="Coyne R.S."/>
            <person name="Wu M."/>
            <person name="Wu D."/>
            <person name="Thiagarajan M."/>
            <person name="Wortman J.R."/>
            <person name="Badger J.H."/>
            <person name="Ren Q."/>
            <person name="Amedeo P."/>
            <person name="Jones K.M."/>
            <person name="Tallon L.J."/>
            <person name="Delcher A.L."/>
            <person name="Salzberg S.L."/>
            <person name="Silva J.C."/>
            <person name="Haas B.J."/>
            <person name="Majoros W.H."/>
            <person name="Farzad M."/>
            <person name="Carlton J.M."/>
            <person name="Smith R.K. Jr."/>
            <person name="Garg J."/>
            <person name="Pearlman R.E."/>
            <person name="Karrer K.M."/>
            <person name="Sun L."/>
            <person name="Manning G."/>
            <person name="Elde N.C."/>
            <person name="Turkewitz A.P."/>
            <person name="Asai D.J."/>
            <person name="Wilkes D.E."/>
            <person name="Wang Y."/>
            <person name="Cai H."/>
            <person name="Collins K."/>
            <person name="Stewart B.A."/>
            <person name="Lee S.R."/>
            <person name="Wilamowska K."/>
            <person name="Weinberg Z."/>
            <person name="Ruzzo W.L."/>
            <person name="Wloga D."/>
            <person name="Gaertig J."/>
            <person name="Frankel J."/>
            <person name="Tsao C.-C."/>
            <person name="Gorovsky M.A."/>
            <person name="Keeling P.J."/>
            <person name="Waller R.F."/>
            <person name="Patron N.J."/>
            <person name="Cherry J.M."/>
            <person name="Stover N.A."/>
            <person name="Krieger C.J."/>
            <person name="del Toro C."/>
            <person name="Ryder H.F."/>
            <person name="Williamson S.C."/>
            <person name="Barbeau R.A."/>
            <person name="Hamilton E.P."/>
            <person name="Orias E."/>
        </authorList>
    </citation>
    <scope>NUCLEOTIDE SEQUENCE [LARGE SCALE GENOMIC DNA]</scope>
    <source>
        <strain evidence="10">SB210</strain>
    </source>
</reference>
<dbReference type="PANTHER" id="PTHR13555:SF36">
    <property type="entry name" value="ZINC FINGER C2HC DOMAIN-CONTAINING PROTEIN 1B"/>
    <property type="match status" value="1"/>
</dbReference>
<dbReference type="GeneID" id="7842833"/>
<dbReference type="InterPro" id="IPR049899">
    <property type="entry name" value="Znf_C2HC_C3H"/>
</dbReference>
<accession>Q23G89</accession>
<evidence type="ECO:0000256" key="1">
    <source>
        <dbReference type="ARBA" id="ARBA00022723"/>
    </source>
</evidence>
<name>Q23G89_TETTS</name>
<evidence type="ECO:0000256" key="4">
    <source>
        <dbReference type="ARBA" id="ARBA00022833"/>
    </source>
</evidence>
<feature type="compositionally biased region" description="Polar residues" evidence="7">
    <location>
        <begin position="628"/>
        <end position="643"/>
    </location>
</feature>
<keyword evidence="2" id="KW-0677">Repeat</keyword>
<dbReference type="HOGENOM" id="CLU_385228_0_0_1"/>
<keyword evidence="6" id="KW-0175">Coiled coil</keyword>
<proteinExistence type="predicted"/>
<feature type="domain" description="C2HC/C3H-type" evidence="8">
    <location>
        <begin position="678"/>
        <end position="707"/>
    </location>
</feature>
<evidence type="ECO:0000313" key="9">
    <source>
        <dbReference type="EMBL" id="EAR95371.1"/>
    </source>
</evidence>
<organism evidence="9 10">
    <name type="scientific">Tetrahymena thermophila (strain SB210)</name>
    <dbReference type="NCBI Taxonomy" id="312017"/>
    <lineage>
        <taxon>Eukaryota</taxon>
        <taxon>Sar</taxon>
        <taxon>Alveolata</taxon>
        <taxon>Ciliophora</taxon>
        <taxon>Intramacronucleata</taxon>
        <taxon>Oligohymenophorea</taxon>
        <taxon>Hymenostomatida</taxon>
        <taxon>Tetrahymenina</taxon>
        <taxon>Tetrahymenidae</taxon>
        <taxon>Tetrahymena</taxon>
    </lineage>
</organism>
<evidence type="ECO:0000256" key="5">
    <source>
        <dbReference type="PROSITE-ProRule" id="PRU01371"/>
    </source>
</evidence>
<feature type="region of interest" description="Disordered" evidence="7">
    <location>
        <begin position="371"/>
        <end position="435"/>
    </location>
</feature>
<feature type="domain" description="C2HC/C3H-type" evidence="8">
    <location>
        <begin position="565"/>
        <end position="595"/>
    </location>
</feature>
<evidence type="ECO:0000256" key="6">
    <source>
        <dbReference type="SAM" id="Coils"/>
    </source>
</evidence>
<evidence type="ECO:0000256" key="3">
    <source>
        <dbReference type="ARBA" id="ARBA00022771"/>
    </source>
</evidence>
<feature type="compositionally biased region" description="Low complexity" evidence="7">
    <location>
        <begin position="414"/>
        <end position="428"/>
    </location>
</feature>
<dbReference type="PANTHER" id="PTHR13555">
    <property type="entry name" value="C2H2 ZINC FINGER CGI-62-RELATED"/>
    <property type="match status" value="1"/>
</dbReference>
<dbReference type="RefSeq" id="XP_001015616.1">
    <property type="nucleotide sequence ID" value="XM_001015616.2"/>
</dbReference>
<dbReference type="Pfam" id="PF13913">
    <property type="entry name" value="zf-C2HC_2"/>
    <property type="match status" value="2"/>
</dbReference>
<evidence type="ECO:0000313" key="10">
    <source>
        <dbReference type="Proteomes" id="UP000009168"/>
    </source>
</evidence>
<feature type="region of interest" description="Disordered" evidence="7">
    <location>
        <begin position="449"/>
        <end position="493"/>
    </location>
</feature>
<feature type="compositionally biased region" description="Low complexity" evidence="7">
    <location>
        <begin position="257"/>
        <end position="284"/>
    </location>
</feature>
<feature type="region of interest" description="Disordered" evidence="7">
    <location>
        <begin position="623"/>
        <end position="651"/>
    </location>
</feature>
<dbReference type="KEGG" id="tet:TTHERM_00075760"/>
<evidence type="ECO:0000256" key="2">
    <source>
        <dbReference type="ARBA" id="ARBA00022737"/>
    </source>
</evidence>
<dbReference type="GO" id="GO:0008270">
    <property type="term" value="F:zinc ion binding"/>
    <property type="evidence" value="ECO:0007669"/>
    <property type="project" value="UniProtKB-KW"/>
</dbReference>
<keyword evidence="1" id="KW-0479">Metal-binding</keyword>
<evidence type="ECO:0000256" key="7">
    <source>
        <dbReference type="SAM" id="MobiDB-lite"/>
    </source>
</evidence>
<dbReference type="eggNOG" id="KOG3940">
    <property type="taxonomic scope" value="Eukaryota"/>
</dbReference>
<feature type="region of interest" description="Disordered" evidence="7">
    <location>
        <begin position="140"/>
        <end position="163"/>
    </location>
</feature>
<feature type="compositionally biased region" description="Polar residues" evidence="7">
    <location>
        <begin position="382"/>
        <end position="413"/>
    </location>
</feature>
<feature type="region of interest" description="Disordered" evidence="7">
    <location>
        <begin position="241"/>
        <end position="288"/>
    </location>
</feature>
<feature type="compositionally biased region" description="Low complexity" evidence="7">
    <location>
        <begin position="143"/>
        <end position="152"/>
    </location>
</feature>
<protein>
    <submittedName>
        <fullName evidence="9">A C2HC-type zinc-finger protein</fullName>
    </submittedName>
</protein>
<dbReference type="InParanoid" id="Q23G89"/>
<dbReference type="Gene3D" id="3.30.160.60">
    <property type="entry name" value="Classic Zinc Finger"/>
    <property type="match status" value="2"/>
</dbReference>
<dbReference type="PROSITE" id="PS52027">
    <property type="entry name" value="ZF_C2HC_C3H"/>
    <property type="match status" value="2"/>
</dbReference>
<dbReference type="OrthoDB" id="449446at2759"/>
<keyword evidence="3 5" id="KW-0863">Zinc-finger</keyword>
<dbReference type="EMBL" id="GG662704">
    <property type="protein sequence ID" value="EAR95371.1"/>
    <property type="molecule type" value="Genomic_DNA"/>
</dbReference>
<dbReference type="OMA" id="PEQYNKP"/>
<dbReference type="AlphaFoldDB" id="Q23G89"/>
<evidence type="ECO:0000259" key="8">
    <source>
        <dbReference type="PROSITE" id="PS52027"/>
    </source>
</evidence>
<feature type="region of interest" description="Disordered" evidence="7">
    <location>
        <begin position="192"/>
        <end position="216"/>
    </location>
</feature>
<dbReference type="InterPro" id="IPR026319">
    <property type="entry name" value="ZC2HC1A/B-like"/>
</dbReference>
<keyword evidence="4" id="KW-0862">Zinc</keyword>
<feature type="compositionally biased region" description="Polar residues" evidence="7">
    <location>
        <begin position="468"/>
        <end position="486"/>
    </location>
</feature>
<dbReference type="Proteomes" id="UP000009168">
    <property type="component" value="Unassembled WGS sequence"/>
</dbReference>
<keyword evidence="10" id="KW-1185">Reference proteome</keyword>
<feature type="coiled-coil region" evidence="6">
    <location>
        <begin position="501"/>
        <end position="529"/>
    </location>
</feature>
<gene>
    <name evidence="9" type="ORF">TTHERM_00075760</name>
</gene>